<comment type="cofactor">
    <cofactor evidence="8">
        <name>FAD</name>
        <dbReference type="ChEBI" id="CHEBI:57692"/>
    </cofactor>
    <text evidence="8">Binds 1 FAD per subunit.</text>
</comment>
<evidence type="ECO:0000256" key="3">
    <source>
        <dbReference type="ARBA" id="ARBA00023002"/>
    </source>
</evidence>
<evidence type="ECO:0000313" key="10">
    <source>
        <dbReference type="EMBL" id="ALE19654.1"/>
    </source>
</evidence>
<dbReference type="GeneID" id="84894833"/>
<evidence type="ECO:0000259" key="9">
    <source>
        <dbReference type="Pfam" id="PF07992"/>
    </source>
</evidence>
<dbReference type="KEGG" id="cbq:AL705_04570"/>
<dbReference type="InterPro" id="IPR008255">
    <property type="entry name" value="Pyr_nucl-diS_OxRdtase_2_AS"/>
</dbReference>
<dbReference type="PANTHER" id="PTHR48105">
    <property type="entry name" value="THIOREDOXIN REDUCTASE 1-RELATED-RELATED"/>
    <property type="match status" value="1"/>
</dbReference>
<dbReference type="GO" id="GO:0019430">
    <property type="term" value="P:removal of superoxide radicals"/>
    <property type="evidence" value="ECO:0007669"/>
    <property type="project" value="UniProtKB-UniRule"/>
</dbReference>
<evidence type="ECO:0000313" key="11">
    <source>
        <dbReference type="Proteomes" id="UP000068137"/>
    </source>
</evidence>
<dbReference type="InterPro" id="IPR005982">
    <property type="entry name" value="Thioredox_Rdtase"/>
</dbReference>
<comment type="similarity">
    <text evidence="7">Belongs to the class-II pyridine nucleotide-disulfide oxidoreductase family.</text>
</comment>
<evidence type="ECO:0000256" key="6">
    <source>
        <dbReference type="ARBA" id="ARBA00048132"/>
    </source>
</evidence>
<accession>A0A0M3TC26</accession>
<dbReference type="NCBIfam" id="TIGR01292">
    <property type="entry name" value="TRX_reduct"/>
    <property type="match status" value="1"/>
</dbReference>
<evidence type="ECO:0000256" key="1">
    <source>
        <dbReference type="ARBA" id="ARBA00022630"/>
    </source>
</evidence>
<keyword evidence="8" id="KW-0521">NADP</keyword>
<feature type="domain" description="FAD/NAD(P)-binding" evidence="9">
    <location>
        <begin position="23"/>
        <end position="310"/>
    </location>
</feature>
<evidence type="ECO:0000256" key="5">
    <source>
        <dbReference type="ARBA" id="ARBA00023284"/>
    </source>
</evidence>
<keyword evidence="2 7" id="KW-0274">FAD</keyword>
<keyword evidence="5 7" id="KW-0676">Redox-active center</keyword>
<comment type="catalytic activity">
    <reaction evidence="6 7">
        <text>[thioredoxin]-dithiol + NADP(+) = [thioredoxin]-disulfide + NADPH + H(+)</text>
        <dbReference type="Rhea" id="RHEA:20345"/>
        <dbReference type="Rhea" id="RHEA-COMP:10698"/>
        <dbReference type="Rhea" id="RHEA-COMP:10700"/>
        <dbReference type="ChEBI" id="CHEBI:15378"/>
        <dbReference type="ChEBI" id="CHEBI:29950"/>
        <dbReference type="ChEBI" id="CHEBI:50058"/>
        <dbReference type="ChEBI" id="CHEBI:57783"/>
        <dbReference type="ChEBI" id="CHEBI:58349"/>
        <dbReference type="EC" id="1.8.1.9"/>
    </reaction>
</comment>
<dbReference type="SUPFAM" id="SSF51905">
    <property type="entry name" value="FAD/NAD(P)-binding domain"/>
    <property type="match status" value="1"/>
</dbReference>
<keyword evidence="4" id="KW-1015">Disulfide bond</keyword>
<keyword evidence="3 7" id="KW-0560">Oxidoreductase</keyword>
<dbReference type="PROSITE" id="PS00573">
    <property type="entry name" value="PYRIDINE_REDOX_2"/>
    <property type="match status" value="1"/>
</dbReference>
<dbReference type="Pfam" id="PF07992">
    <property type="entry name" value="Pyr_redox_2"/>
    <property type="match status" value="1"/>
</dbReference>
<keyword evidence="1 7" id="KW-0285">Flavoprotein</keyword>
<dbReference type="PRINTS" id="PR00469">
    <property type="entry name" value="PNDRDTASEII"/>
</dbReference>
<protein>
    <recommendedName>
        <fullName evidence="7">Thioredoxin reductase</fullName>
        <ecNumber evidence="7">1.8.1.9</ecNumber>
    </recommendedName>
</protein>
<evidence type="ECO:0000256" key="2">
    <source>
        <dbReference type="ARBA" id="ARBA00022827"/>
    </source>
</evidence>
<dbReference type="Gene3D" id="3.50.50.60">
    <property type="entry name" value="FAD/NAD(P)-binding domain"/>
    <property type="match status" value="2"/>
</dbReference>
<dbReference type="GO" id="GO:0004791">
    <property type="term" value="F:thioredoxin-disulfide reductase (NADPH) activity"/>
    <property type="evidence" value="ECO:0007669"/>
    <property type="project" value="UniProtKB-UniRule"/>
</dbReference>
<comment type="subunit">
    <text evidence="7">Homodimer.</text>
</comment>
<evidence type="ECO:0000256" key="7">
    <source>
        <dbReference type="RuleBase" id="RU003880"/>
    </source>
</evidence>
<reference evidence="10 11" key="1">
    <citation type="journal article" date="2015" name="Genome Announc.">
        <title>Complete Genome Sequences for Two Strains of a Novel Fastidious, Partially Acid-Fast, Gram-Positive Corynebacterineae Bacterium, Derived from Human Clinical Samples.</title>
        <authorList>
            <person name="Nicholson A.C."/>
            <person name="Bell M."/>
            <person name="Humrighouse B.W."/>
            <person name="McQuiston J.R."/>
        </authorList>
    </citation>
    <scope>NUCLEOTIDE SEQUENCE [LARGE SCALE GENOMIC DNA]</scope>
    <source>
        <strain evidence="10 11">X1698</strain>
    </source>
</reference>
<dbReference type="InterPro" id="IPR050097">
    <property type="entry name" value="Ferredoxin-NADP_redctase_2"/>
</dbReference>
<evidence type="ECO:0000256" key="8">
    <source>
        <dbReference type="RuleBase" id="RU003881"/>
    </source>
</evidence>
<evidence type="ECO:0000256" key="4">
    <source>
        <dbReference type="ARBA" id="ARBA00023157"/>
    </source>
</evidence>
<dbReference type="PATRIC" id="fig|1562462.4.peg.935"/>
<dbReference type="GO" id="GO:0005737">
    <property type="term" value="C:cytoplasm"/>
    <property type="evidence" value="ECO:0007669"/>
    <property type="project" value="InterPro"/>
</dbReference>
<dbReference type="InterPro" id="IPR023753">
    <property type="entry name" value="FAD/NAD-binding_dom"/>
</dbReference>
<dbReference type="STRING" id="1528099.AL705_04570"/>
<sequence length="326" mass="35143">MRTAHRSHRRTPVAENTPDTVADVIIVGSGPAGYTAAIYAARAELKPIVFEGFAAGGLLMNTTVIENFPGFHEGIEGPKLMEEMRGQAEHFGADLRMEEVEKIDLTGEIKTVESLGVTYGAKTIILAMGSTPRYLNVPGEEEFKARGVSACATCDGFFFKDKDIAVVGGGDSAMEEATYLTRFAKSVTLIHRRDEFRASPIMAERAEADPKIRFLMNSVIDEVQGDTTLNNLRIKNTVTGDLSDLPVEGLFVAIGHDPQSQLVRGQVEVDAKGYVKVDGRSSRTNIDGVFACGDLIDDHYQQAVTAAGSGCVAALDAQAWLMNHAS</sequence>
<gene>
    <name evidence="10" type="ORF">AL705_04570</name>
</gene>
<dbReference type="PRINTS" id="PR00368">
    <property type="entry name" value="FADPNR"/>
</dbReference>
<dbReference type="AlphaFoldDB" id="A0A0M3TC26"/>
<organism evidence="10 11">
    <name type="scientific">Lawsonella clevelandensis</name>
    <dbReference type="NCBI Taxonomy" id="1528099"/>
    <lineage>
        <taxon>Bacteria</taxon>
        <taxon>Bacillati</taxon>
        <taxon>Actinomycetota</taxon>
        <taxon>Actinomycetes</taxon>
        <taxon>Mycobacteriales</taxon>
        <taxon>Lawsonellaceae</taxon>
        <taxon>Lawsonella</taxon>
    </lineage>
</organism>
<proteinExistence type="inferred from homology"/>
<dbReference type="EC" id="1.8.1.9" evidence="7"/>
<dbReference type="OrthoDB" id="9806179at2"/>
<dbReference type="InterPro" id="IPR036188">
    <property type="entry name" value="FAD/NAD-bd_sf"/>
</dbReference>
<dbReference type="RefSeq" id="WP_053962696.1">
    <property type="nucleotide sequence ID" value="NZ_CP009312.1"/>
</dbReference>
<dbReference type="EMBL" id="CP012390">
    <property type="protein sequence ID" value="ALE19654.1"/>
    <property type="molecule type" value="Genomic_DNA"/>
</dbReference>
<dbReference type="Proteomes" id="UP000068137">
    <property type="component" value="Chromosome"/>
</dbReference>
<name>A0A0M3TC26_9ACTN</name>